<feature type="compositionally biased region" description="Basic residues" evidence="1">
    <location>
        <begin position="128"/>
        <end position="150"/>
    </location>
</feature>
<reference evidence="3 6" key="1">
    <citation type="journal article" date="2011" name="J. Bacteriol.">
        <title>Genome sequence of Halobiforma lacisalsi AJ5, an extremely halophilic archaeon which harbors a bop gene.</title>
        <authorList>
            <person name="Jiang X."/>
            <person name="Wang S."/>
            <person name="Cheng H."/>
            <person name="Huo Y."/>
            <person name="Zhang X."/>
            <person name="Zhu X."/>
            <person name="Han X."/>
            <person name="Ni P."/>
            <person name="Wu M."/>
        </authorList>
    </citation>
    <scope>NUCLEOTIDE SEQUENCE [LARGE SCALE GENOMIC DNA]</scope>
    <source>
        <strain evidence="3 6">AJ5</strain>
    </source>
</reference>
<dbReference type="Proteomes" id="UP000186547">
    <property type="component" value="Chromosome"/>
</dbReference>
<accession>M0L6E8</accession>
<gene>
    <name evidence="4" type="ORF">C445_20132</name>
    <name evidence="3" type="ORF">CHINAEXTREME_11585</name>
</gene>
<evidence type="ECO:0000313" key="3">
    <source>
        <dbReference type="EMBL" id="APW98385.1"/>
    </source>
</evidence>
<dbReference type="Proteomes" id="UP000011555">
    <property type="component" value="Unassembled WGS sequence"/>
</dbReference>
<evidence type="ECO:0000313" key="5">
    <source>
        <dbReference type="Proteomes" id="UP000011555"/>
    </source>
</evidence>
<organism evidence="4 5">
    <name type="scientific">Natronobacterium lacisalsi AJ5</name>
    <dbReference type="NCBI Taxonomy" id="358396"/>
    <lineage>
        <taxon>Archaea</taxon>
        <taxon>Methanobacteriati</taxon>
        <taxon>Methanobacteriota</taxon>
        <taxon>Stenosarchaea group</taxon>
        <taxon>Halobacteria</taxon>
        <taxon>Halobacteriales</taxon>
        <taxon>Natrialbaceae</taxon>
        <taxon>Natronobacterium</taxon>
    </lineage>
</organism>
<evidence type="ECO:0008006" key="7">
    <source>
        <dbReference type="Google" id="ProtNLM"/>
    </source>
</evidence>
<protein>
    <recommendedName>
        <fullName evidence="7">SHOCT domain-containing protein</fullName>
    </recommendedName>
</protein>
<evidence type="ECO:0000313" key="4">
    <source>
        <dbReference type="EMBL" id="EMA27994.1"/>
    </source>
</evidence>
<feature type="transmembrane region" description="Helical" evidence="2">
    <location>
        <begin position="15"/>
        <end position="34"/>
    </location>
</feature>
<proteinExistence type="predicted"/>
<name>M0L6E8_NATLA</name>
<dbReference type="EMBL" id="AOLZ01000076">
    <property type="protein sequence ID" value="EMA27994.1"/>
    <property type="molecule type" value="Genomic_DNA"/>
</dbReference>
<evidence type="ECO:0000256" key="2">
    <source>
        <dbReference type="SAM" id="Phobius"/>
    </source>
</evidence>
<keyword evidence="5" id="KW-1185">Reference proteome</keyword>
<reference evidence="3" key="3">
    <citation type="submission" date="2017-01" db="EMBL/GenBank/DDBJ databases">
        <authorList>
            <person name="Mah S.A."/>
            <person name="Swanson W.J."/>
            <person name="Moy G.W."/>
            <person name="Vacquier V.D."/>
        </authorList>
    </citation>
    <scope>NUCLEOTIDE SEQUENCE</scope>
    <source>
        <strain evidence="3">AJ5</strain>
    </source>
</reference>
<sequence>MLLGSGLAATESNSTWFWLLPLFVVGAVTVWTLASGELNRRPSTDSEISNGSTDKTAALDTLKHQYAVGEISDTEFERRIETLLEIDDATDRLDIDPGTAGATANRENRSKGERNGGKQDDPSGRRAQNGRHRCHRSGKPRHGTHPRRRR</sequence>
<keyword evidence="2" id="KW-0472">Membrane</keyword>
<dbReference type="EMBL" id="CP019285">
    <property type="protein sequence ID" value="APW98385.1"/>
    <property type="molecule type" value="Genomic_DNA"/>
</dbReference>
<feature type="compositionally biased region" description="Basic and acidic residues" evidence="1">
    <location>
        <begin position="106"/>
        <end position="124"/>
    </location>
</feature>
<feature type="region of interest" description="Disordered" evidence="1">
    <location>
        <begin position="88"/>
        <end position="150"/>
    </location>
</feature>
<evidence type="ECO:0000313" key="6">
    <source>
        <dbReference type="Proteomes" id="UP000186547"/>
    </source>
</evidence>
<keyword evidence="2" id="KW-0812">Transmembrane</keyword>
<evidence type="ECO:0000256" key="1">
    <source>
        <dbReference type="SAM" id="MobiDB-lite"/>
    </source>
</evidence>
<dbReference type="KEGG" id="hlc:CHINAEXTREME11585"/>
<reference evidence="4 5" key="2">
    <citation type="journal article" date="2014" name="PLoS Genet.">
        <title>Phylogenetically driven sequencing of extremely halophilic archaea reveals strategies for static and dynamic osmo-response.</title>
        <authorList>
            <person name="Becker E.A."/>
            <person name="Seitzer P.M."/>
            <person name="Tritt A."/>
            <person name="Larsen D."/>
            <person name="Krusor M."/>
            <person name="Yao A.I."/>
            <person name="Wu D."/>
            <person name="Madern D."/>
            <person name="Eisen J.A."/>
            <person name="Darling A.E."/>
            <person name="Facciotti M.T."/>
        </authorList>
    </citation>
    <scope>NUCLEOTIDE SEQUENCE [LARGE SCALE GENOMIC DNA]</scope>
    <source>
        <strain evidence="4 5">AJ5</strain>
    </source>
</reference>
<keyword evidence="2" id="KW-1133">Transmembrane helix</keyword>
<dbReference type="AlphaFoldDB" id="M0L6E8"/>